<dbReference type="InParanoid" id="W2SDT3"/>
<feature type="domain" description="PLD phosphodiesterase" evidence="1">
    <location>
        <begin position="223"/>
        <end position="250"/>
    </location>
</feature>
<dbReference type="AlphaFoldDB" id="W2SDT3"/>
<keyword evidence="3" id="KW-1185">Reference proteome</keyword>
<dbReference type="GO" id="GO:0030572">
    <property type="term" value="F:phosphatidyltransferase activity"/>
    <property type="evidence" value="ECO:0007669"/>
    <property type="project" value="UniProtKB-ARBA"/>
</dbReference>
<dbReference type="PANTHER" id="PTHR21248">
    <property type="entry name" value="CARDIOLIPIN SYNTHASE"/>
    <property type="match status" value="1"/>
</dbReference>
<dbReference type="SMART" id="SM00155">
    <property type="entry name" value="PLDc"/>
    <property type="match status" value="2"/>
</dbReference>
<dbReference type="STRING" id="1220924.W2SDT3"/>
<evidence type="ECO:0000313" key="2">
    <source>
        <dbReference type="EMBL" id="ETN46064.1"/>
    </source>
</evidence>
<organism evidence="2 3">
    <name type="scientific">Cyphellophora europaea (strain CBS 101466)</name>
    <name type="common">Phialophora europaea</name>
    <dbReference type="NCBI Taxonomy" id="1220924"/>
    <lineage>
        <taxon>Eukaryota</taxon>
        <taxon>Fungi</taxon>
        <taxon>Dikarya</taxon>
        <taxon>Ascomycota</taxon>
        <taxon>Pezizomycotina</taxon>
        <taxon>Eurotiomycetes</taxon>
        <taxon>Chaetothyriomycetidae</taxon>
        <taxon>Chaetothyriales</taxon>
        <taxon>Cyphellophoraceae</taxon>
        <taxon>Cyphellophora</taxon>
    </lineage>
</organism>
<dbReference type="HOGENOM" id="CLU_008053_1_0_1"/>
<name>W2SDT3_CYPE1</name>
<dbReference type="GO" id="GO:0032049">
    <property type="term" value="P:cardiolipin biosynthetic process"/>
    <property type="evidence" value="ECO:0007669"/>
    <property type="project" value="UniProtKB-ARBA"/>
</dbReference>
<dbReference type="VEuPathDB" id="FungiDB:HMPREF1541_00248"/>
<dbReference type="Proteomes" id="UP000030752">
    <property type="component" value="Unassembled WGS sequence"/>
</dbReference>
<dbReference type="OrthoDB" id="9997422at2759"/>
<gene>
    <name evidence="2" type="ORF">HMPREF1541_00248</name>
</gene>
<dbReference type="Gene3D" id="3.30.870.10">
    <property type="entry name" value="Endonuclease Chain A"/>
    <property type="match status" value="2"/>
</dbReference>
<protein>
    <recommendedName>
        <fullName evidence="1">PLD phosphodiesterase domain-containing protein</fullName>
    </recommendedName>
</protein>
<dbReference type="PROSITE" id="PS50035">
    <property type="entry name" value="PLD"/>
    <property type="match status" value="2"/>
</dbReference>
<dbReference type="CDD" id="cd00138">
    <property type="entry name" value="PLDc_SF"/>
    <property type="match status" value="1"/>
</dbReference>
<accession>W2SDT3</accession>
<sequence length="653" mass="71661">MVSDQVYELCRSPHSVSSELAKNPAEAPSDVAKRLYGSSTEAAAAKAAVGANGVSPTDFERAFECGRWGPSRPSQLFLKIYHDVLSTYETDPLVNVCSPSLTGSHGVCPLTIISTIPDIARHMSNLIVRAEHEVFLATNYWMHSEAASLIANALKELSRRCIEADRRVVVKVIYDRGNVKQVMKNHQRVSESEYADPNGAIRLPHPREIPNVDLTVINYHRPILGTFHAKFMIVDRKIGIVQSDNIQDNDNLEMAVQLEGPIVDSLYDTALITWNDPLVPPLPCLNAPATGSLGPTFQLGAHGSLFDKEGSLVNSYHSTNAARGQIDLTDAAADASRTTLEQHTSTTPHYDADLASEMLRSIAAMNPEKEERRIDMVARHLNTVKANDTVANAPDTTEAHEIMTPLIPIPMHDPIPMAMVSRPPFGTPSFASLKVPQNKAFMSALQNATKSVLIQSPDLNAQDLLPELVAAARRGVHISIITCLGYNDSGELLPLQGGHNEGVAHKLYTMLELEHHKNLDIYHYIAKDQVAPIHNSFKRRSCHIKLMIVDDHIGICGSGNQDSQSWYHSQEINVMLDSPLVVGKWLEGIRRNQNTFKYGLVRKGDPNTDKLVGCWVDGEGKMAKGAIGVDPGRFSWLQGMKGAVQRVKGDGGF</sequence>
<dbReference type="InterPro" id="IPR025202">
    <property type="entry name" value="PLD-like_dom"/>
</dbReference>
<dbReference type="Pfam" id="PF13091">
    <property type="entry name" value="PLDc_2"/>
    <property type="match status" value="1"/>
</dbReference>
<dbReference type="SUPFAM" id="SSF56024">
    <property type="entry name" value="Phospholipase D/nuclease"/>
    <property type="match status" value="2"/>
</dbReference>
<dbReference type="GeneID" id="19967587"/>
<dbReference type="InterPro" id="IPR001736">
    <property type="entry name" value="PLipase_D/transphosphatidylase"/>
</dbReference>
<dbReference type="PANTHER" id="PTHR21248:SF22">
    <property type="entry name" value="PHOSPHOLIPASE D"/>
    <property type="match status" value="1"/>
</dbReference>
<feature type="domain" description="PLD phosphodiesterase" evidence="1">
    <location>
        <begin position="538"/>
        <end position="565"/>
    </location>
</feature>
<dbReference type="RefSeq" id="XP_008710776.1">
    <property type="nucleotide sequence ID" value="XM_008712554.1"/>
</dbReference>
<dbReference type="eggNOG" id="ENOG502QUKR">
    <property type="taxonomic scope" value="Eukaryota"/>
</dbReference>
<proteinExistence type="predicted"/>
<evidence type="ECO:0000313" key="3">
    <source>
        <dbReference type="Proteomes" id="UP000030752"/>
    </source>
</evidence>
<evidence type="ECO:0000259" key="1">
    <source>
        <dbReference type="PROSITE" id="PS50035"/>
    </source>
</evidence>
<dbReference type="EMBL" id="KB822711">
    <property type="protein sequence ID" value="ETN46064.1"/>
    <property type="molecule type" value="Genomic_DNA"/>
</dbReference>
<reference evidence="2 3" key="1">
    <citation type="submission" date="2013-03" db="EMBL/GenBank/DDBJ databases">
        <title>The Genome Sequence of Phialophora europaea CBS 101466.</title>
        <authorList>
            <consortium name="The Broad Institute Genomics Platform"/>
            <person name="Cuomo C."/>
            <person name="de Hoog S."/>
            <person name="Gorbushina A."/>
            <person name="Walker B."/>
            <person name="Young S.K."/>
            <person name="Zeng Q."/>
            <person name="Gargeya S."/>
            <person name="Fitzgerald M."/>
            <person name="Haas B."/>
            <person name="Abouelleil A."/>
            <person name="Allen A.W."/>
            <person name="Alvarado L."/>
            <person name="Arachchi H.M."/>
            <person name="Berlin A.M."/>
            <person name="Chapman S.B."/>
            <person name="Gainer-Dewar J."/>
            <person name="Goldberg J."/>
            <person name="Griggs A."/>
            <person name="Gujja S."/>
            <person name="Hansen M."/>
            <person name="Howarth C."/>
            <person name="Imamovic A."/>
            <person name="Ireland A."/>
            <person name="Larimer J."/>
            <person name="McCowan C."/>
            <person name="Murphy C."/>
            <person name="Pearson M."/>
            <person name="Poon T.W."/>
            <person name="Priest M."/>
            <person name="Roberts A."/>
            <person name="Saif S."/>
            <person name="Shea T."/>
            <person name="Sisk P."/>
            <person name="Sykes S."/>
            <person name="Wortman J."/>
            <person name="Nusbaum C."/>
            <person name="Birren B."/>
        </authorList>
    </citation>
    <scope>NUCLEOTIDE SEQUENCE [LARGE SCALE GENOMIC DNA]</scope>
    <source>
        <strain evidence="2 3">CBS 101466</strain>
    </source>
</reference>